<evidence type="ECO:0000256" key="2">
    <source>
        <dbReference type="SAM" id="SignalP"/>
    </source>
</evidence>
<feature type="signal peptide" evidence="2">
    <location>
        <begin position="1"/>
        <end position="16"/>
    </location>
</feature>
<keyword evidence="2" id="KW-0732">Signal</keyword>
<dbReference type="EnsemblMetazoa" id="CLYHEMT004716.1">
    <property type="protein sequence ID" value="CLYHEMP004716.1"/>
    <property type="gene ID" value="CLYHEMG004716"/>
</dbReference>
<protein>
    <recommendedName>
        <fullName evidence="3">BRICHOS domain-containing protein</fullName>
    </recommendedName>
</protein>
<keyword evidence="5" id="KW-1185">Reference proteome</keyword>
<keyword evidence="1" id="KW-1015">Disulfide bond</keyword>
<organism evidence="4 5">
    <name type="scientific">Clytia hemisphaerica</name>
    <dbReference type="NCBI Taxonomy" id="252671"/>
    <lineage>
        <taxon>Eukaryota</taxon>
        <taxon>Metazoa</taxon>
        <taxon>Cnidaria</taxon>
        <taxon>Hydrozoa</taxon>
        <taxon>Hydroidolina</taxon>
        <taxon>Leptothecata</taxon>
        <taxon>Obeliida</taxon>
        <taxon>Clytiidae</taxon>
        <taxon>Clytia</taxon>
    </lineage>
</organism>
<evidence type="ECO:0000256" key="1">
    <source>
        <dbReference type="ARBA" id="ARBA00023157"/>
    </source>
</evidence>
<proteinExistence type="predicted"/>
<name>A0A7M5V730_9CNID</name>
<dbReference type="PROSITE" id="PS50869">
    <property type="entry name" value="BRICHOS"/>
    <property type="match status" value="1"/>
</dbReference>
<dbReference type="InterPro" id="IPR007084">
    <property type="entry name" value="BRICHOS_dom"/>
</dbReference>
<feature type="domain" description="BRICHOS" evidence="3">
    <location>
        <begin position="50"/>
        <end position="142"/>
    </location>
</feature>
<dbReference type="AlphaFoldDB" id="A0A7M5V730"/>
<dbReference type="RefSeq" id="XP_066933174.1">
    <property type="nucleotide sequence ID" value="XM_067077073.1"/>
</dbReference>
<evidence type="ECO:0000313" key="5">
    <source>
        <dbReference type="Proteomes" id="UP000594262"/>
    </source>
</evidence>
<reference evidence="4" key="1">
    <citation type="submission" date="2021-01" db="UniProtKB">
        <authorList>
            <consortium name="EnsemblMetazoa"/>
        </authorList>
    </citation>
    <scope>IDENTIFICATION</scope>
</reference>
<evidence type="ECO:0000259" key="3">
    <source>
        <dbReference type="PROSITE" id="PS50869"/>
    </source>
</evidence>
<evidence type="ECO:0000313" key="4">
    <source>
        <dbReference type="EnsemblMetazoa" id="CLYHEMP004716.1"/>
    </source>
</evidence>
<dbReference type="Proteomes" id="UP000594262">
    <property type="component" value="Unplaced"/>
</dbReference>
<dbReference type="OrthoDB" id="6036215at2759"/>
<sequence length="267" mass="30524">MYTLAILLLGLASIQGQMYSMDFKEGGQTFQEMITIDKQNNILVYDVPQHANRGAATYLKDFMNRLNVMRDSAVKTCYIWAMEQDEPTPDNVLKALTKANFKFPQNRYWVQNDKMLQIGKYDSTKVPTIIGQFCQNHKLIEVEIFASTADMEKRVKDKILKKYASGKTKRAVELEEYQLCKDEPKYVEHIRRCYQAGKPDLLTLKCKILLNPHCSYTVSCKKLPNQNVFVCPDPVHSMTQIHCCTPSCALVGTQSPTVVTNPTNKSY</sequence>
<accession>A0A7M5V730</accession>
<feature type="chain" id="PRO_5029838948" description="BRICHOS domain-containing protein" evidence="2">
    <location>
        <begin position="17"/>
        <end position="267"/>
    </location>
</feature>
<dbReference type="GeneID" id="136820837"/>